<sequence length="58" mass="6624">RLVKLRIQAGMPELIGIGDKVQRKRFKDKDKYNQFLTKEAKATSILTFCQPVRVATSS</sequence>
<dbReference type="EMBL" id="BARU01046469">
    <property type="protein sequence ID" value="GAI01943.1"/>
    <property type="molecule type" value="Genomic_DNA"/>
</dbReference>
<evidence type="ECO:0000313" key="1">
    <source>
        <dbReference type="EMBL" id="GAI01943.1"/>
    </source>
</evidence>
<name>X1K5V5_9ZZZZ</name>
<comment type="caution">
    <text evidence="1">The sequence shown here is derived from an EMBL/GenBank/DDBJ whole genome shotgun (WGS) entry which is preliminary data.</text>
</comment>
<feature type="non-terminal residue" evidence="1">
    <location>
        <position position="1"/>
    </location>
</feature>
<dbReference type="AlphaFoldDB" id="X1K5V5"/>
<proteinExistence type="predicted"/>
<protein>
    <submittedName>
        <fullName evidence="1">Uncharacterized protein</fullName>
    </submittedName>
</protein>
<accession>X1K5V5</accession>
<organism evidence="1">
    <name type="scientific">marine sediment metagenome</name>
    <dbReference type="NCBI Taxonomy" id="412755"/>
    <lineage>
        <taxon>unclassified sequences</taxon>
        <taxon>metagenomes</taxon>
        <taxon>ecological metagenomes</taxon>
    </lineage>
</organism>
<reference evidence="1" key="1">
    <citation type="journal article" date="2014" name="Front. Microbiol.">
        <title>High frequency of phylogenetically diverse reductive dehalogenase-homologous genes in deep subseafloor sedimentary metagenomes.</title>
        <authorList>
            <person name="Kawai M."/>
            <person name="Futagami T."/>
            <person name="Toyoda A."/>
            <person name="Takaki Y."/>
            <person name="Nishi S."/>
            <person name="Hori S."/>
            <person name="Arai W."/>
            <person name="Tsubouchi T."/>
            <person name="Morono Y."/>
            <person name="Uchiyama I."/>
            <person name="Ito T."/>
            <person name="Fujiyama A."/>
            <person name="Inagaki F."/>
            <person name="Takami H."/>
        </authorList>
    </citation>
    <scope>NUCLEOTIDE SEQUENCE</scope>
    <source>
        <strain evidence="1">Expedition CK06-06</strain>
    </source>
</reference>
<gene>
    <name evidence="1" type="ORF">S03H2_70085</name>
</gene>